<keyword evidence="5 8" id="KW-0812">Transmembrane</keyword>
<dbReference type="Gene3D" id="1.10.3470.10">
    <property type="entry name" value="ABC transporter involved in vitamin B12 uptake, BtuC"/>
    <property type="match status" value="1"/>
</dbReference>
<protein>
    <submittedName>
        <fullName evidence="9">FecCD family ABC transporter permease</fullName>
    </submittedName>
</protein>
<accession>A0AB39TIS8</accession>
<feature type="transmembrane region" description="Helical" evidence="8">
    <location>
        <begin position="137"/>
        <end position="158"/>
    </location>
</feature>
<feature type="transmembrane region" description="Helical" evidence="8">
    <location>
        <begin position="203"/>
        <end position="231"/>
    </location>
</feature>
<dbReference type="GO" id="GO:0022857">
    <property type="term" value="F:transmembrane transporter activity"/>
    <property type="evidence" value="ECO:0007669"/>
    <property type="project" value="InterPro"/>
</dbReference>
<organism evidence="9">
    <name type="scientific">Streptomyces sp. Y1</name>
    <dbReference type="NCBI Taxonomy" id="3238634"/>
    <lineage>
        <taxon>Bacteria</taxon>
        <taxon>Bacillati</taxon>
        <taxon>Actinomycetota</taxon>
        <taxon>Actinomycetes</taxon>
        <taxon>Kitasatosporales</taxon>
        <taxon>Streptomycetaceae</taxon>
        <taxon>Streptomyces</taxon>
    </lineage>
</organism>
<evidence type="ECO:0000256" key="5">
    <source>
        <dbReference type="ARBA" id="ARBA00022692"/>
    </source>
</evidence>
<evidence type="ECO:0000313" key="9">
    <source>
        <dbReference type="EMBL" id="XDQ79081.1"/>
    </source>
</evidence>
<dbReference type="RefSeq" id="WP_045699890.1">
    <property type="nucleotide sequence ID" value="NZ_CP163445.1"/>
</dbReference>
<feature type="transmembrane region" description="Helical" evidence="8">
    <location>
        <begin position="110"/>
        <end position="130"/>
    </location>
</feature>
<evidence type="ECO:0000256" key="8">
    <source>
        <dbReference type="SAM" id="Phobius"/>
    </source>
</evidence>
<dbReference type="GO" id="GO:0033214">
    <property type="term" value="P:siderophore-iron import into cell"/>
    <property type="evidence" value="ECO:0007669"/>
    <property type="project" value="TreeGrafter"/>
</dbReference>
<dbReference type="SUPFAM" id="SSF81345">
    <property type="entry name" value="ABC transporter involved in vitamin B12 uptake, BtuC"/>
    <property type="match status" value="1"/>
</dbReference>
<sequence>MSTRETSPSGPPAARRIPALPLAAGLAAVLLVSLLCGVSLGASGIGFPHALRLVAAGLTGGRLDADEASAYAIVWQIRLPRTVLAAVVGAGLAATGVAVQALVRNALADPFVLGISSGAAVGANAVLLLGAFASLGVWAISASAFGSALAAMVLVYLAARTAAGLTPLRLVLTGTALSYGFSAVTSLMVFASARGEAARDAMMWLLGSLGGATWGSVPIAAATVLAGLAYLACAAGRLDALAMGDETSASLGVDPDRLRRELFTVTAAVTGTVVAVSGAIGFVGLLMPHLARMLVGAGHRRVLLVAPLAGAVLLVWVDIASRTLLAPAELPVGIFTAVLGVPAFLLLMRRRGYTFGGR</sequence>
<name>A0AB39TIS8_9ACTN</name>
<feature type="transmembrane region" description="Helical" evidence="8">
    <location>
        <begin position="20"/>
        <end position="42"/>
    </location>
</feature>
<dbReference type="FunFam" id="1.10.3470.10:FF:000001">
    <property type="entry name" value="Vitamin B12 ABC transporter permease BtuC"/>
    <property type="match status" value="1"/>
</dbReference>
<comment type="similarity">
    <text evidence="2">Belongs to the binding-protein-dependent transport system permease family. FecCD subfamily.</text>
</comment>
<keyword evidence="7 8" id="KW-0472">Membrane</keyword>
<dbReference type="EMBL" id="CP163445">
    <property type="protein sequence ID" value="XDQ79081.1"/>
    <property type="molecule type" value="Genomic_DNA"/>
</dbReference>
<feature type="transmembrane region" description="Helical" evidence="8">
    <location>
        <begin position="330"/>
        <end position="348"/>
    </location>
</feature>
<evidence type="ECO:0000256" key="3">
    <source>
        <dbReference type="ARBA" id="ARBA00022448"/>
    </source>
</evidence>
<feature type="transmembrane region" description="Helical" evidence="8">
    <location>
        <begin position="83"/>
        <end position="104"/>
    </location>
</feature>
<dbReference type="CDD" id="cd06550">
    <property type="entry name" value="TM_ABC_iron-siderophores_like"/>
    <property type="match status" value="1"/>
</dbReference>
<dbReference type="InterPro" id="IPR037294">
    <property type="entry name" value="ABC_BtuC-like"/>
</dbReference>
<evidence type="ECO:0000256" key="4">
    <source>
        <dbReference type="ARBA" id="ARBA00022475"/>
    </source>
</evidence>
<reference evidence="9" key="1">
    <citation type="submission" date="2024-07" db="EMBL/GenBank/DDBJ databases">
        <authorList>
            <person name="Yu S.T."/>
        </authorList>
    </citation>
    <scope>NUCLEOTIDE SEQUENCE</scope>
    <source>
        <strain evidence="9">Y1</strain>
    </source>
</reference>
<evidence type="ECO:0000256" key="6">
    <source>
        <dbReference type="ARBA" id="ARBA00022989"/>
    </source>
</evidence>
<dbReference type="GO" id="GO:0005886">
    <property type="term" value="C:plasma membrane"/>
    <property type="evidence" value="ECO:0007669"/>
    <property type="project" value="UniProtKB-SubCell"/>
</dbReference>
<dbReference type="AlphaFoldDB" id="A0AB39TIS8"/>
<dbReference type="PANTHER" id="PTHR30472">
    <property type="entry name" value="FERRIC ENTEROBACTIN TRANSPORT SYSTEM PERMEASE PROTEIN"/>
    <property type="match status" value="1"/>
</dbReference>
<keyword evidence="6 8" id="KW-1133">Transmembrane helix</keyword>
<evidence type="ECO:0000256" key="2">
    <source>
        <dbReference type="ARBA" id="ARBA00007935"/>
    </source>
</evidence>
<evidence type="ECO:0000256" key="1">
    <source>
        <dbReference type="ARBA" id="ARBA00004651"/>
    </source>
</evidence>
<dbReference type="PANTHER" id="PTHR30472:SF67">
    <property type="entry name" value="PERMEASE OF ABC TRANSPORTER-RELATED"/>
    <property type="match status" value="1"/>
</dbReference>
<dbReference type="Pfam" id="PF01032">
    <property type="entry name" value="FecCD"/>
    <property type="match status" value="1"/>
</dbReference>
<evidence type="ECO:0000256" key="7">
    <source>
        <dbReference type="ARBA" id="ARBA00023136"/>
    </source>
</evidence>
<feature type="transmembrane region" description="Helical" evidence="8">
    <location>
        <begin position="302"/>
        <end position="324"/>
    </location>
</feature>
<dbReference type="InterPro" id="IPR000522">
    <property type="entry name" value="ABC_transptr_permease_BtuC"/>
</dbReference>
<proteinExistence type="inferred from homology"/>
<gene>
    <name evidence="9" type="ORF">AB2U05_11700</name>
</gene>
<keyword evidence="3" id="KW-0813">Transport</keyword>
<feature type="transmembrane region" description="Helical" evidence="8">
    <location>
        <begin position="262"/>
        <end position="290"/>
    </location>
</feature>
<comment type="subcellular location">
    <subcellularLocation>
        <location evidence="1">Cell membrane</location>
        <topology evidence="1">Multi-pass membrane protein</topology>
    </subcellularLocation>
</comment>
<feature type="transmembrane region" description="Helical" evidence="8">
    <location>
        <begin position="170"/>
        <end position="191"/>
    </location>
</feature>
<keyword evidence="4" id="KW-1003">Cell membrane</keyword>